<sequence length="261" mass="30226">MTKKPSGRARRRPERRSPRIARATLGREQKRGERVKRMVLFLKIMRRLLIWRWIFFKNILISLLFLLRQSKVWHRLCLIKQMVELCLVWGLGEGNIFFWQDRWVNGQSLDSLLNTSSICNVKVKDFFNAFGWDLEKLSSILPQSIVFHIQKIPINITSRDILLCSFTNDGDDNICPHASFYTIRSIKDNMAVINCSFSSIFDVGNTPARELALLGAGWDNIVELSFNHLPVPIKGLVSFRPFQHILCGDLLLGAFCELFEQ</sequence>
<gene>
    <name evidence="1" type="ORF">KFK09_017790</name>
</gene>
<proteinExistence type="predicted"/>
<evidence type="ECO:0000313" key="2">
    <source>
        <dbReference type="Proteomes" id="UP000829196"/>
    </source>
</evidence>
<dbReference type="EMBL" id="JAGYWB010000013">
    <property type="protein sequence ID" value="KAI0499584.1"/>
    <property type="molecule type" value="Genomic_DNA"/>
</dbReference>
<comment type="caution">
    <text evidence="1">The sequence shown here is derived from an EMBL/GenBank/DDBJ whole genome shotgun (WGS) entry which is preliminary data.</text>
</comment>
<organism evidence="1 2">
    <name type="scientific">Dendrobium nobile</name>
    <name type="common">Orchid</name>
    <dbReference type="NCBI Taxonomy" id="94219"/>
    <lineage>
        <taxon>Eukaryota</taxon>
        <taxon>Viridiplantae</taxon>
        <taxon>Streptophyta</taxon>
        <taxon>Embryophyta</taxon>
        <taxon>Tracheophyta</taxon>
        <taxon>Spermatophyta</taxon>
        <taxon>Magnoliopsida</taxon>
        <taxon>Liliopsida</taxon>
        <taxon>Asparagales</taxon>
        <taxon>Orchidaceae</taxon>
        <taxon>Epidendroideae</taxon>
        <taxon>Malaxideae</taxon>
        <taxon>Dendrobiinae</taxon>
        <taxon>Dendrobium</taxon>
    </lineage>
</organism>
<accession>A0A8T3AU48</accession>
<dbReference type="OrthoDB" id="689430at2759"/>
<reference evidence="1" key="1">
    <citation type="journal article" date="2022" name="Front. Genet.">
        <title>Chromosome-Scale Assembly of the Dendrobium nobile Genome Provides Insights Into the Molecular Mechanism of the Biosynthesis of the Medicinal Active Ingredient of Dendrobium.</title>
        <authorList>
            <person name="Xu Q."/>
            <person name="Niu S.-C."/>
            <person name="Li K.-L."/>
            <person name="Zheng P.-J."/>
            <person name="Zhang X.-J."/>
            <person name="Jia Y."/>
            <person name="Liu Y."/>
            <person name="Niu Y.-X."/>
            <person name="Yu L.-H."/>
            <person name="Chen D.-F."/>
            <person name="Zhang G.-Q."/>
        </authorList>
    </citation>
    <scope>NUCLEOTIDE SEQUENCE</scope>
    <source>
        <tissue evidence="1">Leaf</tissue>
    </source>
</reference>
<keyword evidence="2" id="KW-1185">Reference proteome</keyword>
<evidence type="ECO:0000313" key="1">
    <source>
        <dbReference type="EMBL" id="KAI0499584.1"/>
    </source>
</evidence>
<name>A0A8T3AU48_DENNO</name>
<protein>
    <submittedName>
        <fullName evidence="1">Uncharacterized protein</fullName>
    </submittedName>
</protein>
<dbReference type="Proteomes" id="UP000829196">
    <property type="component" value="Unassembled WGS sequence"/>
</dbReference>
<dbReference type="AlphaFoldDB" id="A0A8T3AU48"/>